<dbReference type="EMBL" id="JBHSKP010000007">
    <property type="protein sequence ID" value="MFC5152825.1"/>
    <property type="molecule type" value="Genomic_DNA"/>
</dbReference>
<dbReference type="Pfam" id="PF00069">
    <property type="entry name" value="Pkinase"/>
    <property type="match status" value="1"/>
</dbReference>
<dbReference type="PANTHER" id="PTHR44329">
    <property type="entry name" value="SERINE/THREONINE-PROTEIN KINASE TNNI3K-RELATED"/>
    <property type="match status" value="1"/>
</dbReference>
<dbReference type="GO" id="GO:0016301">
    <property type="term" value="F:kinase activity"/>
    <property type="evidence" value="ECO:0007669"/>
    <property type="project" value="UniProtKB-KW"/>
</dbReference>
<dbReference type="InterPro" id="IPR051681">
    <property type="entry name" value="Ser/Thr_Kinases-Pseudokinases"/>
</dbReference>
<accession>A0ABW0ALG0</accession>
<feature type="compositionally biased region" description="Basic residues" evidence="1">
    <location>
        <begin position="320"/>
        <end position="340"/>
    </location>
</feature>
<keyword evidence="3" id="KW-0808">Transferase</keyword>
<dbReference type="Gene3D" id="1.10.510.10">
    <property type="entry name" value="Transferase(Phosphotransferase) domain 1"/>
    <property type="match status" value="1"/>
</dbReference>
<dbReference type="Pfam" id="PF03995">
    <property type="entry name" value="Inhibitor_I36"/>
    <property type="match status" value="1"/>
</dbReference>
<dbReference type="SUPFAM" id="SSF56112">
    <property type="entry name" value="Protein kinase-like (PK-like)"/>
    <property type="match status" value="1"/>
</dbReference>
<evidence type="ECO:0000313" key="3">
    <source>
        <dbReference type="EMBL" id="MFC5152825.1"/>
    </source>
</evidence>
<evidence type="ECO:0000256" key="1">
    <source>
        <dbReference type="SAM" id="MobiDB-lite"/>
    </source>
</evidence>
<keyword evidence="4" id="KW-1185">Reference proteome</keyword>
<feature type="region of interest" description="Disordered" evidence="1">
    <location>
        <begin position="320"/>
        <end position="347"/>
    </location>
</feature>
<dbReference type="RefSeq" id="WP_344478996.1">
    <property type="nucleotide sequence ID" value="NZ_BAAASB010000011.1"/>
</dbReference>
<evidence type="ECO:0000313" key="4">
    <source>
        <dbReference type="Proteomes" id="UP001596160"/>
    </source>
</evidence>
<evidence type="ECO:0000259" key="2">
    <source>
        <dbReference type="PROSITE" id="PS50011"/>
    </source>
</evidence>
<dbReference type="Proteomes" id="UP001596160">
    <property type="component" value="Unassembled WGS sequence"/>
</dbReference>
<dbReference type="InterPro" id="IPR011009">
    <property type="entry name" value="Kinase-like_dom_sf"/>
</dbReference>
<comment type="caution">
    <text evidence="3">The sequence shown here is derived from an EMBL/GenBank/DDBJ whole genome shotgun (WGS) entry which is preliminary data.</text>
</comment>
<name>A0ABW0ALG0_9ACTN</name>
<proteinExistence type="predicted"/>
<feature type="domain" description="Protein kinase" evidence="2">
    <location>
        <begin position="21"/>
        <end position="319"/>
    </location>
</feature>
<protein>
    <submittedName>
        <fullName evidence="3">Protein kinase</fullName>
    </submittedName>
</protein>
<dbReference type="InterPro" id="IPR000719">
    <property type="entry name" value="Prot_kinase_dom"/>
</dbReference>
<reference evidence="4" key="1">
    <citation type="journal article" date="2019" name="Int. J. Syst. Evol. Microbiol.">
        <title>The Global Catalogue of Microorganisms (GCM) 10K type strain sequencing project: providing services to taxonomists for standard genome sequencing and annotation.</title>
        <authorList>
            <consortium name="The Broad Institute Genomics Platform"/>
            <consortium name="The Broad Institute Genome Sequencing Center for Infectious Disease"/>
            <person name="Wu L."/>
            <person name="Ma J."/>
        </authorList>
    </citation>
    <scope>NUCLEOTIDE SEQUENCE [LARGE SCALE GENOMIC DNA]</scope>
    <source>
        <strain evidence="4">PCU 266</strain>
    </source>
</reference>
<keyword evidence="3" id="KW-0418">Kinase</keyword>
<sequence>MNLHFDSLALPVPPGYRVGPWEVREPLASGAFATVYAGRRAAAGPGAHGTHGTPGLPGLPAEVTLKFLPAGTRTPRQLDHLREVSAREPEVLRRIRRPRLIRMHQILTVDDPAEPLLDGATVVVLERAESSLESLLRRCPRPAAGPALLAQICEGLHQLHHSGWAHGALKPGNVLLMPDQSVRLGDFHQASEPHGAHGYAPAFQTTDWSAPELLWDRAGERDGHLRAAADIWAFGVLAHLVLTGSLPLPGATPGARRDAAVRYARGEEELRLSAELPGEWREIVTLCLAPGQEERAALDTGELLRRVETAAGVPASPRLPRRFAGRRPVGRRPARRRRRRSDAGLRSPVGWSSTVAAVVACTLMLIVLRDTPTAEAAGYDRCAVGHVCFFSEEDGEGKMCAWYDDERDWHSEFSVCDWGRDSPPRSVLNNGYVDDLPGAHYFEKKDFEEPVGCLQPLERRNLKGEVLIRSVKWLPSC</sequence>
<dbReference type="PROSITE" id="PS50011">
    <property type="entry name" value="PROTEIN_KINASE_DOM"/>
    <property type="match status" value="1"/>
</dbReference>
<organism evidence="3 4">
    <name type="scientific">Streptomyces amakusaensis</name>
    <dbReference type="NCBI Taxonomy" id="67271"/>
    <lineage>
        <taxon>Bacteria</taxon>
        <taxon>Bacillati</taxon>
        <taxon>Actinomycetota</taxon>
        <taxon>Actinomycetes</taxon>
        <taxon>Kitasatosporales</taxon>
        <taxon>Streptomycetaceae</taxon>
        <taxon>Streptomyces</taxon>
    </lineage>
</organism>
<gene>
    <name evidence="3" type="ORF">ACFPRH_13880</name>
</gene>